<dbReference type="Proteomes" id="UP000217257">
    <property type="component" value="Chromosome"/>
</dbReference>
<reference evidence="2 3" key="1">
    <citation type="submission" date="2017-06" db="EMBL/GenBank/DDBJ databases">
        <title>Sequencing and comparative analysis of myxobacterial genomes.</title>
        <authorList>
            <person name="Rupp O."/>
            <person name="Goesmann A."/>
            <person name="Sogaard-Andersen L."/>
        </authorList>
    </citation>
    <scope>NUCLEOTIDE SEQUENCE [LARGE SCALE GENOMIC DNA]</scope>
    <source>
        <strain evidence="2 3">DSM 52655</strain>
    </source>
</reference>
<feature type="chain" id="PRO_5012829193" description="Secreted protein" evidence="1">
    <location>
        <begin position="22"/>
        <end position="157"/>
    </location>
</feature>
<keyword evidence="1" id="KW-0732">Signal</keyword>
<sequence>MKALFSAVLLTLVGMSSTAMAQIYERCRVDDVLLNETVRLGRNAWARKCGFITPAKEAYYNAEGEYLVFFQGCYAYPNVAPGSSCYVHVPISESAACVPLDQLTKIGVCVNAFAPAAPGENLEEQHGELTADSLPQALWAYLHRRLLVREEANVREL</sequence>
<accession>A0A250IWL3</accession>
<proteinExistence type="predicted"/>
<organism evidence="2 3">
    <name type="scientific">Cystobacter fuscus</name>
    <dbReference type="NCBI Taxonomy" id="43"/>
    <lineage>
        <taxon>Bacteria</taxon>
        <taxon>Pseudomonadati</taxon>
        <taxon>Myxococcota</taxon>
        <taxon>Myxococcia</taxon>
        <taxon>Myxococcales</taxon>
        <taxon>Cystobacterineae</taxon>
        <taxon>Archangiaceae</taxon>
        <taxon>Cystobacter</taxon>
    </lineage>
</organism>
<dbReference type="RefSeq" id="WP_095983938.1">
    <property type="nucleotide sequence ID" value="NZ_CP022098.1"/>
</dbReference>
<evidence type="ECO:0000313" key="2">
    <source>
        <dbReference type="EMBL" id="ATB35286.1"/>
    </source>
</evidence>
<dbReference type="AlphaFoldDB" id="A0A250IWL3"/>
<name>A0A250IWL3_9BACT</name>
<dbReference type="EMBL" id="CP022098">
    <property type="protein sequence ID" value="ATB35286.1"/>
    <property type="molecule type" value="Genomic_DNA"/>
</dbReference>
<feature type="signal peptide" evidence="1">
    <location>
        <begin position="1"/>
        <end position="21"/>
    </location>
</feature>
<evidence type="ECO:0000313" key="3">
    <source>
        <dbReference type="Proteomes" id="UP000217257"/>
    </source>
</evidence>
<dbReference type="KEGG" id="cfus:CYFUS_000698"/>
<gene>
    <name evidence="2" type="ORF">CYFUS_000698</name>
</gene>
<protein>
    <recommendedName>
        <fullName evidence="4">Secreted protein</fullName>
    </recommendedName>
</protein>
<evidence type="ECO:0008006" key="4">
    <source>
        <dbReference type="Google" id="ProtNLM"/>
    </source>
</evidence>
<evidence type="ECO:0000256" key="1">
    <source>
        <dbReference type="SAM" id="SignalP"/>
    </source>
</evidence>